<dbReference type="GO" id="GO:0006355">
    <property type="term" value="P:regulation of DNA-templated transcription"/>
    <property type="evidence" value="ECO:0007669"/>
    <property type="project" value="InterPro"/>
</dbReference>
<dbReference type="InterPro" id="IPR016032">
    <property type="entry name" value="Sig_transdc_resp-reg_C-effctor"/>
</dbReference>
<dbReference type="PROSITE" id="PS00622">
    <property type="entry name" value="HTH_LUXR_1"/>
    <property type="match status" value="1"/>
</dbReference>
<dbReference type="InterPro" id="IPR001789">
    <property type="entry name" value="Sig_transdc_resp-reg_receiver"/>
</dbReference>
<dbReference type="GO" id="GO:0003677">
    <property type="term" value="F:DNA binding"/>
    <property type="evidence" value="ECO:0007669"/>
    <property type="project" value="UniProtKB-KW"/>
</dbReference>
<dbReference type="SMART" id="SM00448">
    <property type="entry name" value="REC"/>
    <property type="match status" value="1"/>
</dbReference>
<dbReference type="InParanoid" id="M7X7H9"/>
<comment type="caution">
    <text evidence="6">The sequence shown here is derived from an EMBL/GenBank/DDBJ whole genome shotgun (WGS) entry which is preliminary data.</text>
</comment>
<dbReference type="PANTHER" id="PTHR45566">
    <property type="entry name" value="HTH-TYPE TRANSCRIPTIONAL REGULATOR YHJB-RELATED"/>
    <property type="match status" value="1"/>
</dbReference>
<keyword evidence="7" id="KW-1185">Reference proteome</keyword>
<evidence type="ECO:0000256" key="3">
    <source>
        <dbReference type="PROSITE-ProRule" id="PRU00169"/>
    </source>
</evidence>
<dbReference type="InterPro" id="IPR011006">
    <property type="entry name" value="CheY-like_superfamily"/>
</dbReference>
<dbReference type="PRINTS" id="PR00038">
    <property type="entry name" value="HTHLUXR"/>
</dbReference>
<evidence type="ECO:0000259" key="5">
    <source>
        <dbReference type="PROSITE" id="PS50110"/>
    </source>
</evidence>
<dbReference type="EMBL" id="AMZY02000027">
    <property type="protein sequence ID" value="EMS30929.1"/>
    <property type="molecule type" value="Genomic_DNA"/>
</dbReference>
<feature type="domain" description="Response regulatory" evidence="5">
    <location>
        <begin position="7"/>
        <end position="123"/>
    </location>
</feature>
<name>M7X7H9_9BACT</name>
<dbReference type="CDD" id="cd17535">
    <property type="entry name" value="REC_NarL-like"/>
    <property type="match status" value="1"/>
</dbReference>
<dbReference type="PANTHER" id="PTHR45566:SF2">
    <property type="entry name" value="NARL SUBFAMILY"/>
    <property type="match status" value="1"/>
</dbReference>
<dbReference type="GO" id="GO:0000160">
    <property type="term" value="P:phosphorelay signal transduction system"/>
    <property type="evidence" value="ECO:0007669"/>
    <property type="project" value="InterPro"/>
</dbReference>
<evidence type="ECO:0000313" key="7">
    <source>
        <dbReference type="Proteomes" id="UP000010953"/>
    </source>
</evidence>
<dbReference type="Proteomes" id="UP000010953">
    <property type="component" value="Unassembled WGS sequence"/>
</dbReference>
<sequence length="214" mass="23832">MSKKKLKLIHIDDHVLFVQGIYSLLQNEVNIQWAGSGENISDALSMIKTYKPEIVLLDYFLPDGNGIAAIKQILSARPKTIILMLTMENSAEVMEKCKAAGVMAFLPKSIDKKQLLDAIWNAAAGIGTFPQLESRQPAMDSDAEKIQSLSKREKEIGYLIAKGLSSVEISEKLFLSLLTVNTHRRNLRKKLNLSNTAQLTSLISKYSRKDLGLE</sequence>
<proteinExistence type="predicted"/>
<dbReference type="Gene3D" id="3.40.50.2300">
    <property type="match status" value="1"/>
</dbReference>
<dbReference type="InterPro" id="IPR058245">
    <property type="entry name" value="NreC/VraR/RcsB-like_REC"/>
</dbReference>
<dbReference type="SMART" id="SM00421">
    <property type="entry name" value="HTH_LUXR"/>
    <property type="match status" value="1"/>
</dbReference>
<protein>
    <submittedName>
        <fullName evidence="6">Two component transcriptional regulator, LuxR family</fullName>
    </submittedName>
</protein>
<accession>M7X7H9</accession>
<feature type="modified residue" description="4-aspartylphosphate" evidence="3">
    <location>
        <position position="58"/>
    </location>
</feature>
<dbReference type="Pfam" id="PF00196">
    <property type="entry name" value="GerE"/>
    <property type="match status" value="1"/>
</dbReference>
<evidence type="ECO:0000313" key="6">
    <source>
        <dbReference type="EMBL" id="EMS30929.1"/>
    </source>
</evidence>
<dbReference type="STRING" id="1239962.C943_02806"/>
<reference evidence="6" key="1">
    <citation type="submission" date="2013-01" db="EMBL/GenBank/DDBJ databases">
        <title>Genome assembly of Mariniradius saccharolyticus AK6.</title>
        <authorList>
            <person name="Vaidya B."/>
            <person name="Khatri I."/>
            <person name="Tanuku N.R.S."/>
            <person name="Subramanian S."/>
            <person name="Pinnaka A."/>
        </authorList>
    </citation>
    <scope>NUCLEOTIDE SEQUENCE [LARGE SCALE GENOMIC DNA]</scope>
    <source>
        <strain evidence="6">AK6</strain>
    </source>
</reference>
<gene>
    <name evidence="6" type="ORF">C943_02806</name>
</gene>
<dbReference type="SUPFAM" id="SSF46894">
    <property type="entry name" value="C-terminal effector domain of the bipartite response regulators"/>
    <property type="match status" value="1"/>
</dbReference>
<dbReference type="InterPro" id="IPR051015">
    <property type="entry name" value="EvgA-like"/>
</dbReference>
<evidence type="ECO:0000259" key="4">
    <source>
        <dbReference type="PROSITE" id="PS50043"/>
    </source>
</evidence>
<organism evidence="6 7">
    <name type="scientific">Mariniradius saccharolyticus AK6</name>
    <dbReference type="NCBI Taxonomy" id="1239962"/>
    <lineage>
        <taxon>Bacteria</taxon>
        <taxon>Pseudomonadati</taxon>
        <taxon>Bacteroidota</taxon>
        <taxon>Cytophagia</taxon>
        <taxon>Cytophagales</taxon>
        <taxon>Cyclobacteriaceae</taxon>
        <taxon>Mariniradius</taxon>
    </lineage>
</organism>
<dbReference type="Pfam" id="PF00072">
    <property type="entry name" value="Response_reg"/>
    <property type="match status" value="1"/>
</dbReference>
<dbReference type="RefSeq" id="WP_008631951.1">
    <property type="nucleotide sequence ID" value="NZ_AMZY02000027.1"/>
</dbReference>
<dbReference type="PROSITE" id="PS50043">
    <property type="entry name" value="HTH_LUXR_2"/>
    <property type="match status" value="1"/>
</dbReference>
<evidence type="ECO:0000256" key="2">
    <source>
        <dbReference type="ARBA" id="ARBA00023125"/>
    </source>
</evidence>
<dbReference type="PROSITE" id="PS50110">
    <property type="entry name" value="RESPONSE_REGULATORY"/>
    <property type="match status" value="1"/>
</dbReference>
<dbReference type="CDD" id="cd06170">
    <property type="entry name" value="LuxR_C_like"/>
    <property type="match status" value="1"/>
</dbReference>
<dbReference type="InterPro" id="IPR000792">
    <property type="entry name" value="Tscrpt_reg_LuxR_C"/>
</dbReference>
<evidence type="ECO:0000256" key="1">
    <source>
        <dbReference type="ARBA" id="ARBA00022553"/>
    </source>
</evidence>
<dbReference type="SUPFAM" id="SSF52172">
    <property type="entry name" value="CheY-like"/>
    <property type="match status" value="1"/>
</dbReference>
<dbReference type="eggNOG" id="COG2197">
    <property type="taxonomic scope" value="Bacteria"/>
</dbReference>
<dbReference type="AlphaFoldDB" id="M7X7H9"/>
<keyword evidence="1 3" id="KW-0597">Phosphoprotein</keyword>
<keyword evidence="2" id="KW-0238">DNA-binding</keyword>
<dbReference type="OrthoDB" id="9797341at2"/>
<feature type="domain" description="HTH luxR-type" evidence="4">
    <location>
        <begin position="142"/>
        <end position="207"/>
    </location>
</feature>